<gene>
    <name evidence="1" type="ORF">GCM10012275_19080</name>
</gene>
<reference evidence="1" key="2">
    <citation type="submission" date="2020-09" db="EMBL/GenBank/DDBJ databases">
        <authorList>
            <person name="Sun Q."/>
            <person name="Zhou Y."/>
        </authorList>
    </citation>
    <scope>NUCLEOTIDE SEQUENCE</scope>
    <source>
        <strain evidence="1">CGMCC 4.5737</strain>
    </source>
</reference>
<sequence>MAEYRCIFDPTETLTVGTDESGHVVIAANPGRATDGDAPGVALEPGHARTVAAALRDACLGRVITQDLPNGVNVWCGHSDRRHVAVAVGTDDDSTLICLSTEDADRMAAALYTHAADTAHQNQDDAPDTEHADALRVRALALALAGQVSALIPSLDVYEAAEWIAGNTA</sequence>
<keyword evidence="2" id="KW-1185">Reference proteome</keyword>
<organism evidence="1 2">
    <name type="scientific">Longimycelium tulufanense</name>
    <dbReference type="NCBI Taxonomy" id="907463"/>
    <lineage>
        <taxon>Bacteria</taxon>
        <taxon>Bacillati</taxon>
        <taxon>Actinomycetota</taxon>
        <taxon>Actinomycetes</taxon>
        <taxon>Pseudonocardiales</taxon>
        <taxon>Pseudonocardiaceae</taxon>
        <taxon>Longimycelium</taxon>
    </lineage>
</organism>
<dbReference type="AlphaFoldDB" id="A0A8J3CD20"/>
<evidence type="ECO:0000313" key="2">
    <source>
        <dbReference type="Proteomes" id="UP000637578"/>
    </source>
</evidence>
<dbReference type="RefSeq" id="WP_189056025.1">
    <property type="nucleotide sequence ID" value="NZ_BMMK01000006.1"/>
</dbReference>
<name>A0A8J3CD20_9PSEU</name>
<dbReference type="EMBL" id="BMMK01000006">
    <property type="protein sequence ID" value="GGM48223.1"/>
    <property type="molecule type" value="Genomic_DNA"/>
</dbReference>
<reference evidence="1" key="1">
    <citation type="journal article" date="2014" name="Int. J. Syst. Evol. Microbiol.">
        <title>Complete genome sequence of Corynebacterium casei LMG S-19264T (=DSM 44701T), isolated from a smear-ripened cheese.</title>
        <authorList>
            <consortium name="US DOE Joint Genome Institute (JGI-PGF)"/>
            <person name="Walter F."/>
            <person name="Albersmeier A."/>
            <person name="Kalinowski J."/>
            <person name="Ruckert C."/>
        </authorList>
    </citation>
    <scope>NUCLEOTIDE SEQUENCE</scope>
    <source>
        <strain evidence="1">CGMCC 4.5737</strain>
    </source>
</reference>
<dbReference type="Proteomes" id="UP000637578">
    <property type="component" value="Unassembled WGS sequence"/>
</dbReference>
<protein>
    <submittedName>
        <fullName evidence="1">Uncharacterized protein</fullName>
    </submittedName>
</protein>
<accession>A0A8J3CD20</accession>
<evidence type="ECO:0000313" key="1">
    <source>
        <dbReference type="EMBL" id="GGM48223.1"/>
    </source>
</evidence>
<comment type="caution">
    <text evidence="1">The sequence shown here is derived from an EMBL/GenBank/DDBJ whole genome shotgun (WGS) entry which is preliminary data.</text>
</comment>
<proteinExistence type="predicted"/>